<reference evidence="17 18" key="1">
    <citation type="submission" date="2018-11" db="EMBL/GenBank/DDBJ databases">
        <authorList>
            <consortium name="Pathogen Informatics"/>
        </authorList>
    </citation>
    <scope>NUCLEOTIDE SEQUENCE [LARGE SCALE GENOMIC DNA]</scope>
</reference>
<accession>A0A3P7JLG1</accession>
<sequence>MHMPSSWNFPALTGLLTMSYFIHNAVITILRNQGNPQNNARDLCIGYGLVAFSYIFVAFTFFAAFPFKRSCIRDNLLNNFPADYPFSAAARVLILFQLLTILPLVLFFIRSQISCAIFNQPYPGTEPFRLVKVVALNATLVCAGVLIAIFYPNIGSITRYFGSFSGMMYIYALPCA</sequence>
<name>A0A3P7JLG1_STRVU</name>
<keyword evidence="9" id="KW-0915">Sodium</keyword>
<evidence type="ECO:0000256" key="10">
    <source>
        <dbReference type="ARBA" id="ARBA00023136"/>
    </source>
</evidence>
<evidence type="ECO:0000256" key="3">
    <source>
        <dbReference type="ARBA" id="ARBA00022448"/>
    </source>
</evidence>
<keyword evidence="11" id="KW-1015">Disulfide bond</keyword>
<dbReference type="EMBL" id="UYYB01109696">
    <property type="protein sequence ID" value="VDM80719.1"/>
    <property type="molecule type" value="Genomic_DNA"/>
</dbReference>
<dbReference type="InterPro" id="IPR013057">
    <property type="entry name" value="AA_transpt_TM"/>
</dbReference>
<dbReference type="OrthoDB" id="294730at2759"/>
<dbReference type="GO" id="GO:0005765">
    <property type="term" value="C:lysosomal membrane"/>
    <property type="evidence" value="ECO:0007669"/>
    <property type="project" value="UniProtKB-SubCell"/>
</dbReference>
<evidence type="ECO:0000256" key="4">
    <source>
        <dbReference type="ARBA" id="ARBA00022692"/>
    </source>
</evidence>
<keyword evidence="7" id="KW-0029">Amino-acid transport</keyword>
<evidence type="ECO:0000256" key="12">
    <source>
        <dbReference type="ARBA" id="ARBA00023180"/>
    </source>
</evidence>
<keyword evidence="18" id="KW-1185">Reference proteome</keyword>
<dbReference type="GO" id="GO:0031902">
    <property type="term" value="C:late endosome membrane"/>
    <property type="evidence" value="ECO:0007669"/>
    <property type="project" value="UniProtKB-SubCell"/>
</dbReference>
<evidence type="ECO:0000256" key="6">
    <source>
        <dbReference type="ARBA" id="ARBA00022753"/>
    </source>
</evidence>
<dbReference type="PANTHER" id="PTHR22950:SF244">
    <property type="entry name" value="NEUTRAL AMINO ACID TRANSPORTER 9"/>
    <property type="match status" value="1"/>
</dbReference>
<dbReference type="Pfam" id="PF01490">
    <property type="entry name" value="Aa_trans"/>
    <property type="match status" value="1"/>
</dbReference>
<evidence type="ECO:0000313" key="18">
    <source>
        <dbReference type="Proteomes" id="UP000270094"/>
    </source>
</evidence>
<evidence type="ECO:0000256" key="13">
    <source>
        <dbReference type="ARBA" id="ARBA00023228"/>
    </source>
</evidence>
<evidence type="ECO:0000256" key="15">
    <source>
        <dbReference type="SAM" id="Phobius"/>
    </source>
</evidence>
<feature type="transmembrane region" description="Helical" evidence="15">
    <location>
        <begin position="130"/>
        <end position="151"/>
    </location>
</feature>
<keyword evidence="8 15" id="KW-1133">Transmembrane helix</keyword>
<evidence type="ECO:0000256" key="8">
    <source>
        <dbReference type="ARBA" id="ARBA00022989"/>
    </source>
</evidence>
<dbReference type="AlphaFoldDB" id="A0A3P7JLG1"/>
<evidence type="ECO:0000256" key="7">
    <source>
        <dbReference type="ARBA" id="ARBA00022970"/>
    </source>
</evidence>
<evidence type="ECO:0000256" key="11">
    <source>
        <dbReference type="ARBA" id="ARBA00023157"/>
    </source>
</evidence>
<dbReference type="GO" id="GO:0046872">
    <property type="term" value="F:metal ion binding"/>
    <property type="evidence" value="ECO:0007669"/>
    <property type="project" value="UniProtKB-KW"/>
</dbReference>
<evidence type="ECO:0000259" key="16">
    <source>
        <dbReference type="Pfam" id="PF01490"/>
    </source>
</evidence>
<dbReference type="PANTHER" id="PTHR22950">
    <property type="entry name" value="AMINO ACID TRANSPORTER"/>
    <property type="match status" value="1"/>
</dbReference>
<dbReference type="Proteomes" id="UP000270094">
    <property type="component" value="Unassembled WGS sequence"/>
</dbReference>
<feature type="domain" description="Amino acid transporter transmembrane" evidence="16">
    <location>
        <begin position="6"/>
        <end position="175"/>
    </location>
</feature>
<evidence type="ECO:0000256" key="14">
    <source>
        <dbReference type="ARBA" id="ARBA00038442"/>
    </source>
</evidence>
<gene>
    <name evidence="17" type="ORF">SVUK_LOCUS15717</name>
</gene>
<protein>
    <recommendedName>
        <fullName evidence="16">Amino acid transporter transmembrane domain-containing protein</fullName>
    </recommendedName>
</protein>
<keyword evidence="3" id="KW-0813">Transport</keyword>
<feature type="transmembrane region" description="Helical" evidence="15">
    <location>
        <begin position="43"/>
        <end position="65"/>
    </location>
</feature>
<keyword evidence="4 15" id="KW-0812">Transmembrane</keyword>
<evidence type="ECO:0000256" key="5">
    <source>
        <dbReference type="ARBA" id="ARBA00022723"/>
    </source>
</evidence>
<evidence type="ECO:0000256" key="9">
    <source>
        <dbReference type="ARBA" id="ARBA00023053"/>
    </source>
</evidence>
<proteinExistence type="inferred from homology"/>
<comment type="similarity">
    <text evidence="14">Belongs to the amino acid/polyamine transporter 2 family. SLC38A9 subfamily.</text>
</comment>
<evidence type="ECO:0000256" key="1">
    <source>
        <dbReference type="ARBA" id="ARBA00004107"/>
    </source>
</evidence>
<feature type="non-terminal residue" evidence="17">
    <location>
        <position position="176"/>
    </location>
</feature>
<keyword evidence="12" id="KW-0325">Glycoprotein</keyword>
<keyword evidence="5" id="KW-0479">Metal-binding</keyword>
<evidence type="ECO:0000313" key="17">
    <source>
        <dbReference type="EMBL" id="VDM80719.1"/>
    </source>
</evidence>
<organism evidence="17 18">
    <name type="scientific">Strongylus vulgaris</name>
    <name type="common">Blood worm</name>
    <dbReference type="NCBI Taxonomy" id="40348"/>
    <lineage>
        <taxon>Eukaryota</taxon>
        <taxon>Metazoa</taxon>
        <taxon>Ecdysozoa</taxon>
        <taxon>Nematoda</taxon>
        <taxon>Chromadorea</taxon>
        <taxon>Rhabditida</taxon>
        <taxon>Rhabditina</taxon>
        <taxon>Rhabditomorpha</taxon>
        <taxon>Strongyloidea</taxon>
        <taxon>Strongylidae</taxon>
        <taxon>Strongylus</taxon>
    </lineage>
</organism>
<keyword evidence="13" id="KW-0458">Lysosome</keyword>
<feature type="transmembrane region" description="Helical" evidence="15">
    <location>
        <begin position="12"/>
        <end position="31"/>
    </location>
</feature>
<keyword evidence="10 15" id="KW-0472">Membrane</keyword>
<keyword evidence="6" id="KW-0967">Endosome</keyword>
<dbReference type="GO" id="GO:0015179">
    <property type="term" value="F:L-amino acid transmembrane transporter activity"/>
    <property type="evidence" value="ECO:0007669"/>
    <property type="project" value="TreeGrafter"/>
</dbReference>
<feature type="transmembrane region" description="Helical" evidence="15">
    <location>
        <begin position="85"/>
        <end position="109"/>
    </location>
</feature>
<evidence type="ECO:0000256" key="2">
    <source>
        <dbReference type="ARBA" id="ARBA00004155"/>
    </source>
</evidence>
<comment type="subcellular location">
    <subcellularLocation>
        <location evidence="1">Late endosome membrane</location>
        <topology evidence="1">Multi-pass membrane protein</topology>
    </subcellularLocation>
    <subcellularLocation>
        <location evidence="2">Lysosome membrane</location>
        <topology evidence="2">Multi-pass membrane protein</topology>
    </subcellularLocation>
</comment>